<reference evidence="1 2" key="1">
    <citation type="submission" date="2020-08" db="EMBL/GenBank/DDBJ databases">
        <title>Sequencing the genomes of 1000 actinobacteria strains.</title>
        <authorList>
            <person name="Klenk H.-P."/>
        </authorList>
    </citation>
    <scope>NUCLEOTIDE SEQUENCE [LARGE SCALE GENOMIC DNA]</scope>
    <source>
        <strain evidence="1 2">DSM 46887</strain>
    </source>
</reference>
<dbReference type="AlphaFoldDB" id="A0A7W9IIJ1"/>
<gene>
    <name evidence="1" type="ORF">F4562_004432</name>
</gene>
<dbReference type="NCBIfam" id="NF038157">
    <property type="entry name" value="lanti_ALQxL"/>
    <property type="match status" value="1"/>
</dbReference>
<organism evidence="1 2">
    <name type="scientific">Streptosporangium becharense</name>
    <dbReference type="NCBI Taxonomy" id="1816182"/>
    <lineage>
        <taxon>Bacteria</taxon>
        <taxon>Bacillati</taxon>
        <taxon>Actinomycetota</taxon>
        <taxon>Actinomycetes</taxon>
        <taxon>Streptosporangiales</taxon>
        <taxon>Streptosporangiaceae</taxon>
        <taxon>Streptosporangium</taxon>
    </lineage>
</organism>
<proteinExistence type="predicted"/>
<dbReference type="EMBL" id="JACHMP010000001">
    <property type="protein sequence ID" value="MBB5821370.1"/>
    <property type="molecule type" value="Genomic_DNA"/>
</dbReference>
<accession>A0A7W9IIJ1</accession>
<protein>
    <submittedName>
        <fullName evidence="1">Uncharacterized protein</fullName>
    </submittedName>
</protein>
<keyword evidence="2" id="KW-1185">Reference proteome</keyword>
<evidence type="ECO:0000313" key="2">
    <source>
        <dbReference type="Proteomes" id="UP000540685"/>
    </source>
</evidence>
<name>A0A7W9IIJ1_9ACTN</name>
<sequence length="39" mass="4502">MELDLNALDMLPAEEAQLKYCEFTCGETTKNCRRSTTQF</sequence>
<dbReference type="Proteomes" id="UP000540685">
    <property type="component" value="Unassembled WGS sequence"/>
</dbReference>
<comment type="caution">
    <text evidence="1">The sequence shown here is derived from an EMBL/GenBank/DDBJ whole genome shotgun (WGS) entry which is preliminary data.</text>
</comment>
<dbReference type="RefSeq" id="WP_221207637.1">
    <property type="nucleotide sequence ID" value="NZ_JACHMP010000001.1"/>
</dbReference>
<evidence type="ECO:0000313" key="1">
    <source>
        <dbReference type="EMBL" id="MBB5821370.1"/>
    </source>
</evidence>